<feature type="domain" description="HTH cro/C1-type" evidence="1">
    <location>
        <begin position="12"/>
        <end position="66"/>
    </location>
</feature>
<proteinExistence type="predicted"/>
<evidence type="ECO:0000313" key="2">
    <source>
        <dbReference type="EMBL" id="PSW01415.1"/>
    </source>
</evidence>
<comment type="caution">
    <text evidence="2">The sequence shown here is derived from an EMBL/GenBank/DDBJ whole genome shotgun (WGS) entry which is preliminary data.</text>
</comment>
<dbReference type="SMART" id="SM00530">
    <property type="entry name" value="HTH_XRE"/>
    <property type="match status" value="1"/>
</dbReference>
<dbReference type="AlphaFoldDB" id="A0A2T3MSW0"/>
<evidence type="ECO:0000313" key="3">
    <source>
        <dbReference type="Proteomes" id="UP000240904"/>
    </source>
</evidence>
<dbReference type="InterPro" id="IPR010982">
    <property type="entry name" value="Lambda_DNA-bd_dom_sf"/>
</dbReference>
<dbReference type="OrthoDB" id="5815699at2"/>
<evidence type="ECO:0000259" key="1">
    <source>
        <dbReference type="PROSITE" id="PS50943"/>
    </source>
</evidence>
<accession>A0A2T3MSW0</accession>
<sequence>MENSKSRIAAKIREAREWKKITQVGMARQLDIARQTYLDLESGKTEPRVSTLVTIAEITGRPLSWFVSEGEGPVSHDEQEDIQQLLTIFAQVPRSMRTRLIEHNINFVSCWVDYVAAIKRQ</sequence>
<dbReference type="Pfam" id="PF01381">
    <property type="entry name" value="HTH_3"/>
    <property type="match status" value="1"/>
</dbReference>
<organism evidence="2 3">
    <name type="scientific">Photobacterium lipolyticum</name>
    <dbReference type="NCBI Taxonomy" id="266810"/>
    <lineage>
        <taxon>Bacteria</taxon>
        <taxon>Pseudomonadati</taxon>
        <taxon>Pseudomonadota</taxon>
        <taxon>Gammaproteobacteria</taxon>
        <taxon>Vibrionales</taxon>
        <taxon>Vibrionaceae</taxon>
        <taxon>Photobacterium</taxon>
    </lineage>
</organism>
<name>A0A2T3MSW0_9GAMM</name>
<keyword evidence="3" id="KW-1185">Reference proteome</keyword>
<dbReference type="CDD" id="cd00093">
    <property type="entry name" value="HTH_XRE"/>
    <property type="match status" value="1"/>
</dbReference>
<dbReference type="EMBL" id="PYMC01000021">
    <property type="protein sequence ID" value="PSW01415.1"/>
    <property type="molecule type" value="Genomic_DNA"/>
</dbReference>
<dbReference type="Proteomes" id="UP000240904">
    <property type="component" value="Unassembled WGS sequence"/>
</dbReference>
<gene>
    <name evidence="2" type="ORF">C9I89_20000</name>
</gene>
<dbReference type="InterPro" id="IPR001387">
    <property type="entry name" value="Cro/C1-type_HTH"/>
</dbReference>
<dbReference type="RefSeq" id="WP_107285094.1">
    <property type="nucleotide sequence ID" value="NZ_PYMC01000021.1"/>
</dbReference>
<dbReference type="SUPFAM" id="SSF47413">
    <property type="entry name" value="lambda repressor-like DNA-binding domains"/>
    <property type="match status" value="1"/>
</dbReference>
<protein>
    <submittedName>
        <fullName evidence="2">XRE family transcriptional regulator</fullName>
    </submittedName>
</protein>
<dbReference type="PROSITE" id="PS50943">
    <property type="entry name" value="HTH_CROC1"/>
    <property type="match status" value="1"/>
</dbReference>
<dbReference type="GO" id="GO:0003677">
    <property type="term" value="F:DNA binding"/>
    <property type="evidence" value="ECO:0007669"/>
    <property type="project" value="InterPro"/>
</dbReference>
<dbReference type="Gene3D" id="1.10.260.40">
    <property type="entry name" value="lambda repressor-like DNA-binding domains"/>
    <property type="match status" value="1"/>
</dbReference>
<reference evidence="2 3" key="1">
    <citation type="submission" date="2018-03" db="EMBL/GenBank/DDBJ databases">
        <title>Whole genome sequencing of Histamine producing bacteria.</title>
        <authorList>
            <person name="Butler K."/>
        </authorList>
    </citation>
    <scope>NUCLEOTIDE SEQUENCE [LARGE SCALE GENOMIC DNA]</scope>
    <source>
        <strain evidence="2 3">DSM 16190</strain>
    </source>
</reference>